<evidence type="ECO:0000256" key="1">
    <source>
        <dbReference type="SAM" id="MobiDB-lite"/>
    </source>
</evidence>
<feature type="compositionally biased region" description="Basic and acidic residues" evidence="1">
    <location>
        <begin position="430"/>
        <end position="444"/>
    </location>
</feature>
<feature type="compositionally biased region" description="Polar residues" evidence="1">
    <location>
        <begin position="224"/>
        <end position="244"/>
    </location>
</feature>
<protein>
    <submittedName>
        <fullName evidence="2">Protein KIAA1731</fullName>
    </submittedName>
</protein>
<feature type="compositionally biased region" description="Basic and acidic residues" evidence="1">
    <location>
        <begin position="117"/>
        <end position="127"/>
    </location>
</feature>
<organism evidence="2 3">
    <name type="scientific">Fukomys damarensis</name>
    <name type="common">Damaraland mole rat</name>
    <name type="synonym">Cryptomys damarensis</name>
    <dbReference type="NCBI Taxonomy" id="885580"/>
    <lineage>
        <taxon>Eukaryota</taxon>
        <taxon>Metazoa</taxon>
        <taxon>Chordata</taxon>
        <taxon>Craniata</taxon>
        <taxon>Vertebrata</taxon>
        <taxon>Euteleostomi</taxon>
        <taxon>Mammalia</taxon>
        <taxon>Eutheria</taxon>
        <taxon>Euarchontoglires</taxon>
        <taxon>Glires</taxon>
        <taxon>Rodentia</taxon>
        <taxon>Hystricomorpha</taxon>
        <taxon>Bathyergidae</taxon>
        <taxon>Fukomys</taxon>
    </lineage>
</organism>
<evidence type="ECO:0000313" key="2">
    <source>
        <dbReference type="EMBL" id="KFO35671.1"/>
    </source>
</evidence>
<dbReference type="eggNOG" id="ENOG502QSZR">
    <property type="taxonomic scope" value="Eukaryota"/>
</dbReference>
<gene>
    <name evidence="2" type="ORF">H920_02900</name>
</gene>
<dbReference type="Proteomes" id="UP000028990">
    <property type="component" value="Unassembled WGS sequence"/>
</dbReference>
<name>A0A091EJJ0_FUKDA</name>
<reference evidence="2 3" key="1">
    <citation type="submission" date="2013-11" db="EMBL/GenBank/DDBJ databases">
        <title>The Damaraland mole rat (Fukomys damarensis) genome and evolution of African mole rats.</title>
        <authorList>
            <person name="Gladyshev V.N."/>
            <person name="Fang X."/>
        </authorList>
    </citation>
    <scope>NUCLEOTIDE SEQUENCE [LARGE SCALE GENOMIC DNA]</scope>
    <source>
        <tissue evidence="2">Liver</tissue>
    </source>
</reference>
<sequence length="542" mass="60678">MQRDTEDTARPSLMPDDTVFALRRKSALLQARVKGDVALQRRPNGQQRRSRQLQRLPEGLRAVPQEARHQQARDPQRLYLAHPLSGAARWAVGNKPHSGEPILQGAAGPLRGRQRHKEPLREERSCREVPPGRQAWHTKSLKKATGLERRGAPRAQCLSPPEKRKEKRAPSSQTSGGRQLVESWAGFTTADLERLHPLLAAAVETKFLEEKAKEKAPKRMRQVGNGTDRSAQGPRNYSRASPESQPEDLEQLRPVSSTHRKGSECQRGDKDFWQKELASAVEELFKTSRKLRERLTWHLEQRPVADQNPAGEQVFPERRGPGSDVPGEEGPGQAATVLASEAGSPRTASQCSLPQLPSQAEGAQYHHLAPCTPQGESQTLPPEDRVSVGGEDSILQSPTPATPAEGSPHPRRQEQPDPAGWRASRQKQKTAAEGRKKSLLEQTEHPSMSLEIHYKAELEEERRARRKTRLALLRSYSTGAPARDAGPVCRAHSPLYGSGSVSEEKHSQMVLGFQRQILEQNRLHTQFLEKARKRLREFQKTW</sequence>
<proteinExistence type="predicted"/>
<feature type="compositionally biased region" description="Basic and acidic residues" evidence="1">
    <location>
        <begin position="208"/>
        <end position="217"/>
    </location>
</feature>
<feature type="compositionally biased region" description="Basic and acidic residues" evidence="1">
    <location>
        <begin position="261"/>
        <end position="270"/>
    </location>
</feature>
<dbReference type="OrthoDB" id="6359887at2759"/>
<feature type="compositionally biased region" description="Basic and acidic residues" evidence="1">
    <location>
        <begin position="66"/>
        <end position="76"/>
    </location>
</feature>
<dbReference type="AlphaFoldDB" id="A0A091EJJ0"/>
<feature type="region of interest" description="Disordered" evidence="1">
    <location>
        <begin position="208"/>
        <end position="270"/>
    </location>
</feature>
<accession>A0A091EJJ0</accession>
<dbReference type="EMBL" id="KN121670">
    <property type="protein sequence ID" value="KFO35671.1"/>
    <property type="molecule type" value="Genomic_DNA"/>
</dbReference>
<feature type="region of interest" description="Disordered" evidence="1">
    <location>
        <begin position="298"/>
        <end position="446"/>
    </location>
</feature>
<evidence type="ECO:0000313" key="3">
    <source>
        <dbReference type="Proteomes" id="UP000028990"/>
    </source>
</evidence>
<feature type="compositionally biased region" description="Polar residues" evidence="1">
    <location>
        <begin position="346"/>
        <end position="358"/>
    </location>
</feature>
<feature type="region of interest" description="Disordered" evidence="1">
    <location>
        <begin position="35"/>
        <end position="180"/>
    </location>
</feature>
<keyword evidence="3" id="KW-1185">Reference proteome</keyword>